<dbReference type="AlphaFoldDB" id="A0A157RG48"/>
<proteinExistence type="predicted"/>
<name>A0A157RG48_9BORD</name>
<accession>A0A157RG48</accession>
<dbReference type="EMBL" id="FKBS01000029">
    <property type="protein sequence ID" value="SAI56906.1"/>
    <property type="molecule type" value="Genomic_DNA"/>
</dbReference>
<dbReference type="RefSeq" id="WP_156523221.1">
    <property type="nucleotide sequence ID" value="NZ_FKBS01000029.1"/>
</dbReference>
<reference evidence="1 2" key="1">
    <citation type="submission" date="2016-03" db="EMBL/GenBank/DDBJ databases">
        <authorList>
            <consortium name="Pathogen Informatics"/>
        </authorList>
    </citation>
    <scope>NUCLEOTIDE SEQUENCE [LARGE SCALE GENOMIC DNA]</scope>
    <source>
        <strain evidence="1 2">NCTC13364</strain>
    </source>
</reference>
<evidence type="ECO:0000313" key="1">
    <source>
        <dbReference type="EMBL" id="SAI56906.1"/>
    </source>
</evidence>
<sequence length="297" mass="31187">MAYVGNIPVVGPLLTTTGSALNSVASTAAWLTGATLTVTAKGMDVVVDGVANMTGQEGSALHKTAQVGVSLLDVGASMTKMYDLAVGNTATDIATVTASPTIPQTVSQIINGAGPGVDEHSQALVATLANYSQFVVPQNGMTQDEFVSAVFSGAHVVVADEGLQFARWASDENLQWQPRQSSHYQEARHSGTDMMSVVADKVKDKFSPLSETPQLGIDLPRGLGHLLVGRMPESEGGHTFFQLEAHGCSARDFLPHMADFLLHKSSGDAQVGPQGLIHATEKQGTHFVVNPGDPTRL</sequence>
<dbReference type="Proteomes" id="UP000077037">
    <property type="component" value="Unassembled WGS sequence"/>
</dbReference>
<protein>
    <submittedName>
        <fullName evidence="1">Uncharacterized protein</fullName>
    </submittedName>
</protein>
<dbReference type="OrthoDB" id="7064452at2"/>
<organism evidence="1 2">
    <name type="scientific">Bordetella ansorpii</name>
    <dbReference type="NCBI Taxonomy" id="288768"/>
    <lineage>
        <taxon>Bacteria</taxon>
        <taxon>Pseudomonadati</taxon>
        <taxon>Pseudomonadota</taxon>
        <taxon>Betaproteobacteria</taxon>
        <taxon>Burkholderiales</taxon>
        <taxon>Alcaligenaceae</taxon>
        <taxon>Bordetella</taxon>
    </lineage>
</organism>
<gene>
    <name evidence="1" type="ORF">SAMEA1982600_04835</name>
</gene>
<evidence type="ECO:0000313" key="2">
    <source>
        <dbReference type="Proteomes" id="UP000077037"/>
    </source>
</evidence>